<dbReference type="EMBL" id="JAAMFJ010000001">
    <property type="protein sequence ID" value="MBS9336070.1"/>
    <property type="molecule type" value="Genomic_DNA"/>
</dbReference>
<evidence type="ECO:0000259" key="2">
    <source>
        <dbReference type="Pfam" id="PF04909"/>
    </source>
</evidence>
<name>A0ABS5QS93_9LACO</name>
<sequence length="324" mass="35943">MKKIDGHLHLVKTIAGLNGKGRLNALGDGKAIWDDGTVIQLIPKGSGDDSFTAEAAMELMKKAGVEKAVLLQGSLNGYQNYYSYQTIKKYPEHFIGAFSVDPFADNAMAIVKRHVEDLGFRAIKFEISEGGGLHGYHSEKPFRLDTDAKVGQIFHYLADYPGFTVTVDYGSSDQISYQPEAIANLAARYPEMDFVVCHLSFPSADHLNRLKAALELFKSKQNIWTDLSAIQDIIGETDFPYPKCREAVALAKQVLGAKRLIWGTDSPWSATFNSYENLANWLEASQLFNQEELEDVLYNNADRVYFKESAVKAAAEAADPALTR</sequence>
<dbReference type="RefSeq" id="WP_213792620.1">
    <property type="nucleotide sequence ID" value="NZ_JAAMFJ010000001.1"/>
</dbReference>
<feature type="domain" description="Amidohydrolase-related" evidence="2">
    <location>
        <begin position="4"/>
        <end position="306"/>
    </location>
</feature>
<dbReference type="Pfam" id="PF04909">
    <property type="entry name" value="Amidohydro_2"/>
    <property type="match status" value="1"/>
</dbReference>
<evidence type="ECO:0000313" key="4">
    <source>
        <dbReference type="Proteomes" id="UP000735205"/>
    </source>
</evidence>
<evidence type="ECO:0000313" key="3">
    <source>
        <dbReference type="EMBL" id="MBS9336070.1"/>
    </source>
</evidence>
<dbReference type="Proteomes" id="UP000735205">
    <property type="component" value="Unassembled WGS sequence"/>
</dbReference>
<accession>A0ABS5QS93</accession>
<dbReference type="PANTHER" id="PTHR21240">
    <property type="entry name" value="2-AMINO-3-CARBOXYLMUCONATE-6-SEMIALDEHYDE DECARBOXYLASE"/>
    <property type="match status" value="1"/>
</dbReference>
<proteinExistence type="predicted"/>
<dbReference type="InterPro" id="IPR032466">
    <property type="entry name" value="Metal_Hydrolase"/>
</dbReference>
<reference evidence="3 4" key="1">
    <citation type="submission" date="2020-02" db="EMBL/GenBank/DDBJ databases">
        <title>Fructobacillus sp. isolated from paper mulberry of Taiwan.</title>
        <authorList>
            <person name="Lin S.-T."/>
        </authorList>
    </citation>
    <scope>NUCLEOTIDE SEQUENCE [LARGE SCALE GENOMIC DNA]</scope>
    <source>
        <strain evidence="3 4">M1-21</strain>
    </source>
</reference>
<dbReference type="SUPFAM" id="SSF51556">
    <property type="entry name" value="Metallo-dependent hydrolases"/>
    <property type="match status" value="1"/>
</dbReference>
<protein>
    <submittedName>
        <fullName evidence="3">Amidohydrolase</fullName>
    </submittedName>
</protein>
<dbReference type="PANTHER" id="PTHR21240:SF19">
    <property type="entry name" value="CATALYTIC_ HYDROLASE"/>
    <property type="match status" value="1"/>
</dbReference>
<organism evidence="3 4">
    <name type="scientific">Fructobacillus papyrifericola</name>
    <dbReference type="NCBI Taxonomy" id="2713172"/>
    <lineage>
        <taxon>Bacteria</taxon>
        <taxon>Bacillati</taxon>
        <taxon>Bacillota</taxon>
        <taxon>Bacilli</taxon>
        <taxon>Lactobacillales</taxon>
        <taxon>Lactobacillaceae</taxon>
        <taxon>Fructobacillus</taxon>
    </lineage>
</organism>
<dbReference type="Gene3D" id="3.20.20.140">
    <property type="entry name" value="Metal-dependent hydrolases"/>
    <property type="match status" value="1"/>
</dbReference>
<keyword evidence="1" id="KW-0456">Lyase</keyword>
<evidence type="ECO:0000256" key="1">
    <source>
        <dbReference type="ARBA" id="ARBA00023239"/>
    </source>
</evidence>
<dbReference type="InterPro" id="IPR006680">
    <property type="entry name" value="Amidohydro-rel"/>
</dbReference>
<gene>
    <name evidence="3" type="ORF">G6R28_02335</name>
</gene>
<comment type="caution">
    <text evidence="3">The sequence shown here is derived from an EMBL/GenBank/DDBJ whole genome shotgun (WGS) entry which is preliminary data.</text>
</comment>
<keyword evidence="4" id="KW-1185">Reference proteome</keyword>
<dbReference type="InterPro" id="IPR032465">
    <property type="entry name" value="ACMSD"/>
</dbReference>